<gene>
    <name evidence="3" type="ORF">C6I21_03940</name>
</gene>
<dbReference type="OrthoDB" id="48047at2"/>
<name>A0A2P6MK52_ALKUR</name>
<protein>
    <submittedName>
        <fullName evidence="3">Electron transporter RnfE</fullName>
    </submittedName>
</protein>
<dbReference type="AlphaFoldDB" id="A0A2P6MK52"/>
<dbReference type="Proteomes" id="UP000243650">
    <property type="component" value="Unassembled WGS sequence"/>
</dbReference>
<accession>A0A2P6MK52</accession>
<evidence type="ECO:0000256" key="1">
    <source>
        <dbReference type="SAM" id="Phobius"/>
    </source>
</evidence>
<evidence type="ECO:0000313" key="3">
    <source>
        <dbReference type="EMBL" id="PRO66664.1"/>
    </source>
</evidence>
<comment type="caution">
    <text evidence="3">The sequence shown here is derived from an EMBL/GenBank/DDBJ whole genome shotgun (WGS) entry which is preliminary data.</text>
</comment>
<evidence type="ECO:0000259" key="2">
    <source>
        <dbReference type="Pfam" id="PF09851"/>
    </source>
</evidence>
<dbReference type="EMBL" id="PVNS01000003">
    <property type="protein sequence ID" value="PRO66664.1"/>
    <property type="molecule type" value="Genomic_DNA"/>
</dbReference>
<keyword evidence="1" id="KW-1133">Transmembrane helix</keyword>
<keyword evidence="1" id="KW-0812">Transmembrane</keyword>
<proteinExistence type="predicted"/>
<dbReference type="Pfam" id="PF09851">
    <property type="entry name" value="SHOCT"/>
    <property type="match status" value="1"/>
</dbReference>
<feature type="transmembrane region" description="Helical" evidence="1">
    <location>
        <begin position="6"/>
        <end position="28"/>
    </location>
</feature>
<dbReference type="InterPro" id="IPR018649">
    <property type="entry name" value="SHOCT"/>
</dbReference>
<reference evidence="3 4" key="1">
    <citation type="submission" date="2018-03" db="EMBL/GenBank/DDBJ databases">
        <title>Bacillus urumqiensis sp. nov., a moderately haloalkaliphilic bacterium isolated from a salt lake.</title>
        <authorList>
            <person name="Zhao B."/>
            <person name="Liao Z."/>
        </authorList>
    </citation>
    <scope>NUCLEOTIDE SEQUENCE [LARGE SCALE GENOMIC DNA]</scope>
    <source>
        <strain evidence="3 4">BZ-SZ-XJ18</strain>
    </source>
</reference>
<feature type="domain" description="SHOCT" evidence="2">
    <location>
        <begin position="46"/>
        <end position="71"/>
    </location>
</feature>
<sequence length="75" mass="8601">MGNWFGGFMGFGFFFFLLFTALIVYLIWSIAAKGSSSSAGRNEESAEQILEKRYARGELSEEEYERMRAKLKNKS</sequence>
<organism evidence="3 4">
    <name type="scientific">Alkalicoccus urumqiensis</name>
    <name type="common">Bacillus urumqiensis</name>
    <dbReference type="NCBI Taxonomy" id="1548213"/>
    <lineage>
        <taxon>Bacteria</taxon>
        <taxon>Bacillati</taxon>
        <taxon>Bacillota</taxon>
        <taxon>Bacilli</taxon>
        <taxon>Bacillales</taxon>
        <taxon>Bacillaceae</taxon>
        <taxon>Alkalicoccus</taxon>
    </lineage>
</organism>
<evidence type="ECO:0000313" key="4">
    <source>
        <dbReference type="Proteomes" id="UP000243650"/>
    </source>
</evidence>
<keyword evidence="1" id="KW-0472">Membrane</keyword>
<keyword evidence="4" id="KW-1185">Reference proteome</keyword>